<protein>
    <submittedName>
        <fullName evidence="1">Uncharacterized protein</fullName>
    </submittedName>
</protein>
<organism evidence="1">
    <name type="scientific">Medicago truncatula</name>
    <name type="common">Barrel medic</name>
    <name type="synonym">Medicago tribuloides</name>
    <dbReference type="NCBI Taxonomy" id="3880"/>
    <lineage>
        <taxon>Eukaryota</taxon>
        <taxon>Viridiplantae</taxon>
        <taxon>Streptophyta</taxon>
        <taxon>Embryophyta</taxon>
        <taxon>Tracheophyta</taxon>
        <taxon>Spermatophyta</taxon>
        <taxon>Magnoliopsida</taxon>
        <taxon>eudicotyledons</taxon>
        <taxon>Gunneridae</taxon>
        <taxon>Pentapetalae</taxon>
        <taxon>rosids</taxon>
        <taxon>fabids</taxon>
        <taxon>Fabales</taxon>
        <taxon>Fabaceae</taxon>
        <taxon>Papilionoideae</taxon>
        <taxon>50 kb inversion clade</taxon>
        <taxon>NPAAA clade</taxon>
        <taxon>Hologalegina</taxon>
        <taxon>IRL clade</taxon>
        <taxon>Trifolieae</taxon>
        <taxon>Medicago</taxon>
    </lineage>
</organism>
<reference evidence="1" key="1">
    <citation type="journal article" date="2018" name="Nat. Plants">
        <title>Whole-genome landscape of Medicago truncatula symbiotic genes.</title>
        <authorList>
            <person name="Pecrix Y."/>
            <person name="Gamas P."/>
            <person name="Carrere S."/>
        </authorList>
    </citation>
    <scope>NUCLEOTIDE SEQUENCE</scope>
    <source>
        <tissue evidence="1">Leaves</tissue>
    </source>
</reference>
<dbReference type="AlphaFoldDB" id="A0A396JCA8"/>
<name>A0A396JCA8_MEDTR</name>
<dbReference type="Proteomes" id="UP000265566">
    <property type="component" value="Chromosome 2"/>
</dbReference>
<comment type="caution">
    <text evidence="1">The sequence shown here is derived from an EMBL/GenBank/DDBJ whole genome shotgun (WGS) entry which is preliminary data.</text>
</comment>
<evidence type="ECO:0000313" key="1">
    <source>
        <dbReference type="EMBL" id="RHN74704.1"/>
    </source>
</evidence>
<dbReference type="Gramene" id="rna10812">
    <property type="protein sequence ID" value="RHN74704.1"/>
    <property type="gene ID" value="gene10812"/>
</dbReference>
<sequence length="49" mass="6106">MEEGSREIRVHFKKFIITKYRCSEQRPLLEEFKDCCCKDDRQSVFPHWR</sequence>
<proteinExistence type="predicted"/>
<gene>
    <name evidence="1" type="ORF">MtrunA17_Chr2g0313221</name>
</gene>
<accession>A0A396JCA8</accession>
<dbReference type="EMBL" id="PSQE01000002">
    <property type="protein sequence ID" value="RHN74704.1"/>
    <property type="molecule type" value="Genomic_DNA"/>
</dbReference>